<dbReference type="Proteomes" id="UP000070544">
    <property type="component" value="Unassembled WGS sequence"/>
</dbReference>
<feature type="compositionally biased region" description="Polar residues" evidence="1">
    <location>
        <begin position="542"/>
        <end position="552"/>
    </location>
</feature>
<evidence type="ECO:0000256" key="1">
    <source>
        <dbReference type="SAM" id="MobiDB-lite"/>
    </source>
</evidence>
<dbReference type="Gene3D" id="2.30.30.40">
    <property type="entry name" value="SH3 Domains"/>
    <property type="match status" value="1"/>
</dbReference>
<keyword evidence="2" id="KW-0472">Membrane</keyword>
<dbReference type="PANTHER" id="PTHR48004">
    <property type="entry name" value="OS01G0149700 PROTEIN"/>
    <property type="match status" value="1"/>
</dbReference>
<dbReference type="SUPFAM" id="SSF50044">
    <property type="entry name" value="SH3-domain"/>
    <property type="match status" value="1"/>
</dbReference>
<organism evidence="3 4">
    <name type="scientific">Gonapodya prolifera (strain JEL478)</name>
    <name type="common">Monoblepharis prolifera</name>
    <dbReference type="NCBI Taxonomy" id="1344416"/>
    <lineage>
        <taxon>Eukaryota</taxon>
        <taxon>Fungi</taxon>
        <taxon>Fungi incertae sedis</taxon>
        <taxon>Chytridiomycota</taxon>
        <taxon>Chytridiomycota incertae sedis</taxon>
        <taxon>Monoblepharidomycetes</taxon>
        <taxon>Monoblepharidales</taxon>
        <taxon>Gonapodyaceae</taxon>
        <taxon>Gonapodya</taxon>
    </lineage>
</organism>
<feature type="compositionally biased region" description="Low complexity" evidence="1">
    <location>
        <begin position="519"/>
        <end position="529"/>
    </location>
</feature>
<feature type="transmembrane region" description="Helical" evidence="2">
    <location>
        <begin position="294"/>
        <end position="315"/>
    </location>
</feature>
<dbReference type="EMBL" id="KQ965734">
    <property type="protein sequence ID" value="KXS20776.1"/>
    <property type="molecule type" value="Genomic_DNA"/>
</dbReference>
<reference evidence="3 4" key="1">
    <citation type="journal article" date="2015" name="Genome Biol. Evol.">
        <title>Phylogenomic analyses indicate that early fungi evolved digesting cell walls of algal ancestors of land plants.</title>
        <authorList>
            <person name="Chang Y."/>
            <person name="Wang S."/>
            <person name="Sekimoto S."/>
            <person name="Aerts A.L."/>
            <person name="Choi C."/>
            <person name="Clum A."/>
            <person name="LaButti K.M."/>
            <person name="Lindquist E.A."/>
            <person name="Yee Ngan C."/>
            <person name="Ohm R.A."/>
            <person name="Salamov A.A."/>
            <person name="Grigoriev I.V."/>
            <person name="Spatafora J.W."/>
            <person name="Berbee M.L."/>
        </authorList>
    </citation>
    <scope>NUCLEOTIDE SEQUENCE [LARGE SCALE GENOMIC DNA]</scope>
    <source>
        <strain evidence="3 4">JEL478</strain>
    </source>
</reference>
<dbReference type="AlphaFoldDB" id="A0A139AVL7"/>
<keyword evidence="2" id="KW-1133">Transmembrane helix</keyword>
<protein>
    <submittedName>
        <fullName evidence="3">L domain-like protein</fullName>
    </submittedName>
</protein>
<feature type="compositionally biased region" description="Polar residues" evidence="1">
    <location>
        <begin position="264"/>
        <end position="279"/>
    </location>
</feature>
<dbReference type="STRING" id="1344416.A0A139AVL7"/>
<keyword evidence="2" id="KW-0812">Transmembrane</keyword>
<dbReference type="SUPFAM" id="SSF52058">
    <property type="entry name" value="L domain-like"/>
    <property type="match status" value="1"/>
</dbReference>
<dbReference type="OrthoDB" id="1394818at2759"/>
<feature type="region of interest" description="Disordered" evidence="1">
    <location>
        <begin position="519"/>
        <end position="557"/>
    </location>
</feature>
<keyword evidence="4" id="KW-1185">Reference proteome</keyword>
<dbReference type="PANTHER" id="PTHR48004:SF59">
    <property type="entry name" value="LEUCINE-RICH REPEAT-CONTAINING N-TERMINAL PLANT-TYPE DOMAIN-CONTAINING PROTEIN"/>
    <property type="match status" value="1"/>
</dbReference>
<feature type="region of interest" description="Disordered" evidence="1">
    <location>
        <begin position="259"/>
        <end position="284"/>
    </location>
</feature>
<accession>A0A139AVL7</accession>
<dbReference type="Gene3D" id="3.80.10.10">
    <property type="entry name" value="Ribonuclease Inhibitor"/>
    <property type="match status" value="1"/>
</dbReference>
<feature type="compositionally biased region" description="Low complexity" evidence="1">
    <location>
        <begin position="601"/>
        <end position="617"/>
    </location>
</feature>
<evidence type="ECO:0000313" key="3">
    <source>
        <dbReference type="EMBL" id="KXS20776.1"/>
    </source>
</evidence>
<gene>
    <name evidence="3" type="ORF">M427DRAFT_51738</name>
</gene>
<sequence length="651" mass="69044">MNGTTDLIGQLPNLTIISLSDNTFSGNPTWIAAPSGQKEIYLDHNRFTGPVPDFSGVTTLTNLNLAFNNFSGSLPSFDRLTELVAFFANGNQLTGSILSLSRSTKLFNFQAPNNQLTGSLPDLSNNPRMRYFDVGKNPRISGAIPASFFQLGGLMGLTLSGTNVSGTVGDGLGTMRSLIKIDLSNTAISGTLPDLSGLANMTDFDVSNTALTGPLLLNKNAVAHLCAVSGTKLCIPSISLDSLPHSCLENGGAQLASCPPTATAKASSPTSNASISDATQRVGGGSTGNTPLAAILWSVAGCVVAIAILGGFFLYRRRPRKLQSQHLRPDGGAPLAPNQAWNPSTYIATFKSNLPSSAIATQKSVGSQDGQSETSTTTISTKVNDIFMATERFLALQADEISCEVGQKIFVGELFADEWCRAFNLDTKQTGMIPFMILVPASSANYAMLAKSMLLSGRSRVSEHTPRTQSVSFPSLPNKAALESLKKLFSNGDINIEQYYAATVALGIDRDSGIIGVTRGSPSRTISSGSGSGLGSRRMKTMSPSGNRSASAGSREELSQSFPHLVMAYQDYPVSSPSDAHSGLLASRYTPNSQLQYPQPAMSASREMSSRRSMGGRSNEDSDICVVLPLGYADTMELHNKRKWNQNGGPW</sequence>
<name>A0A139AVL7_GONPJ</name>
<evidence type="ECO:0000313" key="4">
    <source>
        <dbReference type="Proteomes" id="UP000070544"/>
    </source>
</evidence>
<dbReference type="InterPro" id="IPR036028">
    <property type="entry name" value="SH3-like_dom_sf"/>
</dbReference>
<dbReference type="InterPro" id="IPR052941">
    <property type="entry name" value="StomDev_PlantInt_Reg"/>
</dbReference>
<evidence type="ECO:0000256" key="2">
    <source>
        <dbReference type="SAM" id="Phobius"/>
    </source>
</evidence>
<feature type="region of interest" description="Disordered" evidence="1">
    <location>
        <begin position="591"/>
        <end position="620"/>
    </location>
</feature>
<proteinExistence type="predicted"/>
<dbReference type="InterPro" id="IPR032675">
    <property type="entry name" value="LRR_dom_sf"/>
</dbReference>